<keyword evidence="9" id="KW-1185">Reference proteome</keyword>
<dbReference type="Proteomes" id="UP000278962">
    <property type="component" value="Unassembled WGS sequence"/>
</dbReference>
<accession>A0A660KZH0</accession>
<feature type="transmembrane region" description="Helical" evidence="5">
    <location>
        <begin position="99"/>
        <end position="116"/>
    </location>
</feature>
<dbReference type="InterPro" id="IPR050482">
    <property type="entry name" value="Sensor_HK_TwoCompSys"/>
</dbReference>
<dbReference type="PANTHER" id="PTHR24421:SF61">
    <property type="entry name" value="OXYGEN SENSOR HISTIDINE KINASE NREB"/>
    <property type="match status" value="1"/>
</dbReference>
<dbReference type="GO" id="GO:0016301">
    <property type="term" value="F:kinase activity"/>
    <property type="evidence" value="ECO:0007669"/>
    <property type="project" value="UniProtKB-KW"/>
</dbReference>
<evidence type="ECO:0000259" key="7">
    <source>
        <dbReference type="Pfam" id="PF04024"/>
    </source>
</evidence>
<dbReference type="AlphaFoldDB" id="A0A660KZH0"/>
<sequence length="383" mass="40003">MKLTPVQRAGQDRLLFGVCAGVARSFGVDALWVRVLFAVVLVLGGAVGLIVYAALALLLPGEPGPVLPWAARSPKALGVLVALAAVTVGLALIEFALPLSVLVPAALLAVGVALVWNQAMSVRGAEQEPEPLEIARLAGGLTLLVAGAVVLVIYSGEVEQASAALISAAGVAAGLGLIVGPRLVRARAEADAERRGRIRADERADVAARLHDSVLQTLALIQREDDPRRAQSLARRQERELRDWLYGHEQPGEAPTLATALRAAADDVEEHYGIAVNLVQPSDDPLDEGLSSLAAAAREAMTNAGRHAGVKEVSVLARVSDHEASVFIRDRGTGFELADVPGDRRGVRESIVGRMERSGGRASIASSPGAGTEVELVLPRKGA</sequence>
<evidence type="ECO:0000256" key="5">
    <source>
        <dbReference type="SAM" id="Phobius"/>
    </source>
</evidence>
<dbReference type="SUPFAM" id="SSF55874">
    <property type="entry name" value="ATPase domain of HSP90 chaperone/DNA topoisomerase II/histidine kinase"/>
    <property type="match status" value="1"/>
</dbReference>
<feature type="domain" description="Phage shock protein PspC N-terminal" evidence="7">
    <location>
        <begin position="7"/>
        <end position="61"/>
    </location>
</feature>
<keyword evidence="3" id="KW-0902">Two-component regulatory system</keyword>
<keyword evidence="5" id="KW-0472">Membrane</keyword>
<feature type="transmembrane region" description="Helical" evidence="5">
    <location>
        <begin position="31"/>
        <end position="55"/>
    </location>
</feature>
<organism evidence="8 9">
    <name type="scientific">Solirubrobacter pauli</name>
    <dbReference type="NCBI Taxonomy" id="166793"/>
    <lineage>
        <taxon>Bacteria</taxon>
        <taxon>Bacillati</taxon>
        <taxon>Actinomycetota</taxon>
        <taxon>Thermoleophilia</taxon>
        <taxon>Solirubrobacterales</taxon>
        <taxon>Solirubrobacteraceae</taxon>
        <taxon>Solirubrobacter</taxon>
    </lineage>
</organism>
<feature type="region of interest" description="Disordered" evidence="4">
    <location>
        <begin position="358"/>
        <end position="383"/>
    </location>
</feature>
<reference evidence="8 9" key="1">
    <citation type="submission" date="2018-10" db="EMBL/GenBank/DDBJ databases">
        <title>Genomic Encyclopedia of Archaeal and Bacterial Type Strains, Phase II (KMG-II): from individual species to whole genera.</title>
        <authorList>
            <person name="Goeker M."/>
        </authorList>
    </citation>
    <scope>NUCLEOTIDE SEQUENCE [LARGE SCALE GENOMIC DNA]</scope>
    <source>
        <strain evidence="8 9">DSM 14954</strain>
    </source>
</reference>
<dbReference type="InterPro" id="IPR007168">
    <property type="entry name" value="Phageshock_PspC_N"/>
</dbReference>
<feature type="transmembrane region" description="Helical" evidence="5">
    <location>
        <begin position="76"/>
        <end position="93"/>
    </location>
</feature>
<dbReference type="Gene3D" id="3.30.565.10">
    <property type="entry name" value="Histidine kinase-like ATPase, C-terminal domain"/>
    <property type="match status" value="1"/>
</dbReference>
<keyword evidence="5" id="KW-1133">Transmembrane helix</keyword>
<feature type="transmembrane region" description="Helical" evidence="5">
    <location>
        <begin position="161"/>
        <end position="179"/>
    </location>
</feature>
<evidence type="ECO:0000256" key="4">
    <source>
        <dbReference type="SAM" id="MobiDB-lite"/>
    </source>
</evidence>
<dbReference type="CDD" id="cd16917">
    <property type="entry name" value="HATPase_UhpB-NarQ-NarX-like"/>
    <property type="match status" value="1"/>
</dbReference>
<dbReference type="Pfam" id="PF02518">
    <property type="entry name" value="HATPase_c"/>
    <property type="match status" value="1"/>
</dbReference>
<evidence type="ECO:0000313" key="8">
    <source>
        <dbReference type="EMBL" id="RKQ86072.1"/>
    </source>
</evidence>
<dbReference type="InterPro" id="IPR036890">
    <property type="entry name" value="HATPase_C_sf"/>
</dbReference>
<comment type="caution">
    <text evidence="8">The sequence shown here is derived from an EMBL/GenBank/DDBJ whole genome shotgun (WGS) entry which is preliminary data.</text>
</comment>
<dbReference type="GO" id="GO:0000160">
    <property type="term" value="P:phosphorelay signal transduction system"/>
    <property type="evidence" value="ECO:0007669"/>
    <property type="project" value="UniProtKB-KW"/>
</dbReference>
<evidence type="ECO:0000256" key="2">
    <source>
        <dbReference type="ARBA" id="ARBA00022777"/>
    </source>
</evidence>
<name>A0A660KZH0_9ACTN</name>
<dbReference type="EMBL" id="RBIL01000002">
    <property type="protein sequence ID" value="RKQ86072.1"/>
    <property type="molecule type" value="Genomic_DNA"/>
</dbReference>
<keyword evidence="2" id="KW-0418">Kinase</keyword>
<evidence type="ECO:0000313" key="9">
    <source>
        <dbReference type="Proteomes" id="UP000278962"/>
    </source>
</evidence>
<dbReference type="OrthoDB" id="3534856at2"/>
<protein>
    <submittedName>
        <fullName evidence="8">Phage shock protein C (PspC) family protein</fullName>
    </submittedName>
</protein>
<keyword evidence="1" id="KW-0808">Transferase</keyword>
<evidence type="ECO:0000256" key="1">
    <source>
        <dbReference type="ARBA" id="ARBA00022679"/>
    </source>
</evidence>
<proteinExistence type="predicted"/>
<dbReference type="InterPro" id="IPR003594">
    <property type="entry name" value="HATPase_dom"/>
</dbReference>
<dbReference type="PANTHER" id="PTHR24421">
    <property type="entry name" value="NITRATE/NITRITE SENSOR PROTEIN NARX-RELATED"/>
    <property type="match status" value="1"/>
</dbReference>
<feature type="transmembrane region" description="Helical" evidence="5">
    <location>
        <begin position="137"/>
        <end position="155"/>
    </location>
</feature>
<gene>
    <name evidence="8" type="ORF">C8N24_4081</name>
</gene>
<dbReference type="Pfam" id="PF04024">
    <property type="entry name" value="PspC"/>
    <property type="match status" value="1"/>
</dbReference>
<evidence type="ECO:0000259" key="6">
    <source>
        <dbReference type="Pfam" id="PF02518"/>
    </source>
</evidence>
<keyword evidence="5" id="KW-0812">Transmembrane</keyword>
<dbReference type="RefSeq" id="WP_121253501.1">
    <property type="nucleotide sequence ID" value="NZ_RBIL01000002.1"/>
</dbReference>
<evidence type="ECO:0000256" key="3">
    <source>
        <dbReference type="ARBA" id="ARBA00023012"/>
    </source>
</evidence>
<feature type="domain" description="Histidine kinase/HSP90-like ATPase" evidence="6">
    <location>
        <begin position="293"/>
        <end position="381"/>
    </location>
</feature>